<proteinExistence type="predicted"/>
<comment type="caution">
    <text evidence="1">The sequence shown here is derived from an EMBL/GenBank/DDBJ whole genome shotgun (WGS) entry which is preliminary data.</text>
</comment>
<name>A0ACC5VGF9_STUCH</name>
<gene>
    <name evidence="1" type="ORF">KJJ99_07255</name>
</gene>
<protein>
    <submittedName>
        <fullName evidence="1">Response regulator</fullName>
    </submittedName>
</protein>
<keyword evidence="2" id="KW-1185">Reference proteome</keyword>
<dbReference type="EMBL" id="JAHHFP010000019">
    <property type="protein sequence ID" value="MBX7271589.1"/>
    <property type="molecule type" value="Genomic_DNA"/>
</dbReference>
<accession>A0ACC5VGF9</accession>
<reference evidence="1 2" key="1">
    <citation type="journal article" date="2021" name="Appl. Microbiol. Biotechnol.">
        <title>Biotechnological applications of marine bacteria in bioremediation of environments polluted with hydrocarbons and plastics.</title>
        <authorList>
            <person name="Muriel-Millan L.F."/>
            <person name="Millan-Lopez S."/>
            <person name="Pardo-Lopez L."/>
        </authorList>
    </citation>
    <scope>NUCLEOTIDE SEQUENCE [LARGE SCALE GENOMIC DNA]</scope>
    <source>
        <strain evidence="1 2">GOM4</strain>
    </source>
</reference>
<sequence length="140" mass="15601">MKSKIDAPSTREHLTNEKPSKKELVILVVEDSAMIRDLTCRMLSELGHSSIEATCAEHAMKLLKKERADLVITDHSMKQMTGLELIGYLKKVYPTIPAILASGHNTSLAYPEVLSLSKPFFLEDLKNAIQRALPNHFSNG</sequence>
<evidence type="ECO:0000313" key="1">
    <source>
        <dbReference type="EMBL" id="MBX7271589.1"/>
    </source>
</evidence>
<dbReference type="Proteomes" id="UP000782475">
    <property type="component" value="Unassembled WGS sequence"/>
</dbReference>
<evidence type="ECO:0000313" key="2">
    <source>
        <dbReference type="Proteomes" id="UP000782475"/>
    </source>
</evidence>
<organism evidence="1 2">
    <name type="scientific">Stutzerimonas chloritidismutans</name>
    <name type="common">Pseudomonas chloritidismutans</name>
    <dbReference type="NCBI Taxonomy" id="203192"/>
    <lineage>
        <taxon>Bacteria</taxon>
        <taxon>Pseudomonadati</taxon>
        <taxon>Pseudomonadota</taxon>
        <taxon>Gammaproteobacteria</taxon>
        <taxon>Pseudomonadales</taxon>
        <taxon>Pseudomonadaceae</taxon>
        <taxon>Stutzerimonas</taxon>
    </lineage>
</organism>